<evidence type="ECO:0000256" key="11">
    <source>
        <dbReference type="ARBA" id="ARBA00045065"/>
    </source>
</evidence>
<dbReference type="RefSeq" id="XP_067080428.1">
    <property type="nucleotide sequence ID" value="XM_067224327.1"/>
</dbReference>
<evidence type="ECO:0000256" key="1">
    <source>
        <dbReference type="ARBA" id="ARBA00004389"/>
    </source>
</evidence>
<comment type="similarity">
    <text evidence="12">Belongs to the glycosyltransferase group 1 family. Glycosyltransferase 4 subfamily.</text>
</comment>
<dbReference type="InterPro" id="IPR001296">
    <property type="entry name" value="Glyco_trans_1"/>
</dbReference>
<dbReference type="SUPFAM" id="SSF53756">
    <property type="entry name" value="UDP-Glycosyltransferase/glycogen phosphorylase"/>
    <property type="match status" value="1"/>
</dbReference>
<dbReference type="InterPro" id="IPR031814">
    <property type="entry name" value="ALG11_N"/>
</dbReference>
<evidence type="ECO:0000259" key="14">
    <source>
        <dbReference type="Pfam" id="PF00534"/>
    </source>
</evidence>
<comment type="subcellular location">
    <subcellularLocation>
        <location evidence="1">Endoplasmic reticulum membrane</location>
        <topology evidence="1">Single-pass membrane protein</topology>
    </subcellularLocation>
</comment>
<keyword evidence="13" id="KW-0732">Signal</keyword>
<dbReference type="Gene3D" id="3.40.50.2000">
    <property type="entry name" value="Glycogen Phosphorylase B"/>
    <property type="match status" value="1"/>
</dbReference>
<evidence type="ECO:0000256" key="4">
    <source>
        <dbReference type="ARBA" id="ARBA00022018"/>
    </source>
</evidence>
<reference evidence="16" key="1">
    <citation type="submission" date="2016-09" db="EMBL/GenBank/DDBJ databases">
        <authorList>
            <person name="Hebert L."/>
            <person name="Moumen B."/>
        </authorList>
    </citation>
    <scope>NUCLEOTIDE SEQUENCE [LARGE SCALE GENOMIC DNA]</scope>
    <source>
        <strain evidence="16">OVI</strain>
    </source>
</reference>
<comment type="function">
    <text evidence="12">GDP-Man:Man(3)GlcNAc(2)-PP-Dol alpha-1,2-mannosyltransferase that operates in the biosynthetic pathway of dolichol-linked oligosaccharides, the glycan precursors employed in protein asparagine (N)-glycosylation. The assembly of dolichol-linked oligosaccharides begins on the cytosolic side of the endoplasmic reticulum membrane and finishes in its lumen. The sequential addition of sugars to dolichol pyrophosphate produces dolichol-linked oligosaccharides containing fourteen sugars, including two GlcNAcs, nine mannoses and three glucoses. Once assembled, the oligosaccharide is transferred from the lipid to nascent proteins by oligosaccharyltransferases. Catalyzes, on the cytoplasmic face of the endoplasmic reticulum, the addition of the fourth and fifth mannose residues to the dolichol-linked oligosaccharide chain, to produce Man(5)GlcNAc(2)-PP-dolichol core oligosaccharide.</text>
</comment>
<evidence type="ECO:0000256" key="3">
    <source>
        <dbReference type="ARBA" id="ARBA00012645"/>
    </source>
</evidence>
<comment type="caution">
    <text evidence="16">The sequence shown here is derived from an EMBL/GenBank/DDBJ whole genome shotgun (WGS) entry which is preliminary data.</text>
</comment>
<dbReference type="FunFam" id="3.40.50.2000:FF:000256">
    <property type="entry name" value="GDP-Man:Man(3)GlcNAc(2)-PP-Dol alpha-1,2-mannosyltransferase"/>
    <property type="match status" value="1"/>
</dbReference>
<name>A0A1G4IB46_TRYEQ</name>
<accession>A0A1G4IB46</accession>
<dbReference type="Proteomes" id="UP000195570">
    <property type="component" value="Unassembled WGS sequence"/>
</dbReference>
<dbReference type="VEuPathDB" id="TriTrypDB:TEOVI_000101800"/>
<dbReference type="Pfam" id="PF00534">
    <property type="entry name" value="Glycos_transf_1"/>
    <property type="match status" value="1"/>
</dbReference>
<dbReference type="AlphaFoldDB" id="A0A1G4IB46"/>
<evidence type="ECO:0000313" key="16">
    <source>
        <dbReference type="EMBL" id="SCU69452.1"/>
    </source>
</evidence>
<dbReference type="PANTHER" id="PTHR45919">
    <property type="entry name" value="GDP-MAN:MAN(3)GLCNAC(2)-PP-DOL ALPHA-1,2-MANNOSYLTRANSFERASE"/>
    <property type="match status" value="1"/>
</dbReference>
<evidence type="ECO:0000256" key="10">
    <source>
        <dbReference type="ARBA" id="ARBA00023136"/>
    </source>
</evidence>
<keyword evidence="9" id="KW-1133">Transmembrane helix</keyword>
<evidence type="ECO:0000256" key="8">
    <source>
        <dbReference type="ARBA" id="ARBA00022824"/>
    </source>
</evidence>
<dbReference type="GO" id="GO:0004377">
    <property type="term" value="F:GDP-Man:Man(3)GlcNAc(2)-PP-Dol alpha-1,2-mannosyltransferase activity"/>
    <property type="evidence" value="ECO:0007669"/>
    <property type="project" value="UniProtKB-UniRule"/>
</dbReference>
<protein>
    <recommendedName>
        <fullName evidence="4 12">GDP-Man:Man(3)GlcNAc(2)-PP-Dol alpha-1,2-mannosyltransferase</fullName>
        <ecNumber evidence="3 12">2.4.1.131</ecNumber>
    </recommendedName>
</protein>
<keyword evidence="10" id="KW-0472">Membrane</keyword>
<dbReference type="EMBL" id="CZPT02001214">
    <property type="protein sequence ID" value="SCU69452.1"/>
    <property type="molecule type" value="Genomic_DNA"/>
</dbReference>
<dbReference type="UniPathway" id="UPA00378"/>
<dbReference type="Pfam" id="PF15924">
    <property type="entry name" value="ALG11_N"/>
    <property type="match status" value="1"/>
</dbReference>
<feature type="chain" id="PRO_5009235349" description="GDP-Man:Man(3)GlcNAc(2)-PP-Dol alpha-1,2-mannosyltransferase" evidence="13">
    <location>
        <begin position="26"/>
        <end position="470"/>
    </location>
</feature>
<dbReference type="EC" id="2.4.1.131" evidence="3 12"/>
<comment type="pathway">
    <text evidence="2 12">Protein modification; protein glycosylation.</text>
</comment>
<evidence type="ECO:0000256" key="5">
    <source>
        <dbReference type="ARBA" id="ARBA00022676"/>
    </source>
</evidence>
<dbReference type="InterPro" id="IPR038013">
    <property type="entry name" value="ALG11"/>
</dbReference>
<dbReference type="GO" id="GO:0006487">
    <property type="term" value="P:protein N-linked glycosylation"/>
    <property type="evidence" value="ECO:0007669"/>
    <property type="project" value="TreeGrafter"/>
</dbReference>
<evidence type="ECO:0000256" key="2">
    <source>
        <dbReference type="ARBA" id="ARBA00004922"/>
    </source>
</evidence>
<evidence type="ECO:0000256" key="9">
    <source>
        <dbReference type="ARBA" id="ARBA00022989"/>
    </source>
</evidence>
<dbReference type="GeneID" id="92374958"/>
<feature type="domain" description="Glycosyl transferase family 1" evidence="14">
    <location>
        <begin position="282"/>
        <end position="442"/>
    </location>
</feature>
<feature type="signal peptide" evidence="13">
    <location>
        <begin position="1"/>
        <end position="25"/>
    </location>
</feature>
<dbReference type="CDD" id="cd03806">
    <property type="entry name" value="GT4_ALG11-like"/>
    <property type="match status" value="1"/>
</dbReference>
<dbReference type="PANTHER" id="PTHR45919:SF1">
    <property type="entry name" value="GDP-MAN:MAN(3)GLCNAC(2)-PP-DOL ALPHA-1,2-MANNOSYLTRANSFERASE"/>
    <property type="match status" value="1"/>
</dbReference>
<evidence type="ECO:0000256" key="7">
    <source>
        <dbReference type="ARBA" id="ARBA00022692"/>
    </source>
</evidence>
<evidence type="ECO:0000256" key="12">
    <source>
        <dbReference type="RuleBase" id="RU367051"/>
    </source>
</evidence>
<feature type="domain" description="ALG11 mannosyltransferase N-terminal" evidence="15">
    <location>
        <begin position="30"/>
        <end position="253"/>
    </location>
</feature>
<sequence length="470" mass="52386">MLLTAPLLVLCLLAALAIFARRGLSLYPRNAVGFLHPSAAAGGGGERVLWVAIDSIQKDDIKNGIDRLYVLYCTQTSGKSDDGRCEPPQEYLARVVQKQFHITLPRPIKVVHLRSSMTKWLDGGRYPFLTLLLQAVCGSILLFYESCVVNTMTPTVIESVGIPGVYPLLSIFAGSRIIAYTHYPIITPVMTQRVENGEMRYNNKGAVARHGVLRKAKVLYYKLFAHIYRWMGKFPDLVMTNSTWTKGHIQQLWGHDVPVLVYPPCAVSHFMPLRKLPHQRINTVVSVGQFRPEKNHMLQVQSFALALPRLPTDAKLIMIGGARNEEDKQRAEAVKVEAQRLGIADRVDVRVGAPFSEVSESLAQCCIGLHTMEDEHFGIVLVEYIACGCIPLGHRSGGVCLDIITSPNVGFLATTAEEYADCMAEIFRIKNDEPETYRKFQECGMATIARFSDESFGEKLTASLRRHLPS</sequence>
<keyword evidence="17" id="KW-1185">Reference proteome</keyword>
<comment type="catalytic activity">
    <reaction evidence="11 12">
        <text>an alpha-D-Man-(1-&gt;3)-[alpha-D-Man-(1-&gt;6)]-beta-D-Man-(1-&gt;4)-beta-D-GlcNAc-(1-&gt;4)-alpha-D-GlcNAc-diphospho-di-trans,poly-cis-dolichol + 2 GDP-alpha-D-mannose = an alpha-D-Man-(1-&gt;2)-alpha-D-Man-(1-&gt;2)-alpha-D-Man-(1-&gt;3)-[alpha-D-Man-(1-&gt;6)]-beta-D-Man-(1-&gt;4)-beta-D-GlcNAc-(1-&gt;4)-alpha-D-GlcNAc-diphospho-di-trans,poly-cis-dolichol + 2 GDP + 2 H(+)</text>
        <dbReference type="Rhea" id="RHEA:29523"/>
        <dbReference type="Rhea" id="RHEA-COMP:19515"/>
        <dbReference type="Rhea" id="RHEA-COMP:19516"/>
        <dbReference type="ChEBI" id="CHEBI:15378"/>
        <dbReference type="ChEBI" id="CHEBI:57527"/>
        <dbReference type="ChEBI" id="CHEBI:58189"/>
        <dbReference type="ChEBI" id="CHEBI:132511"/>
        <dbReference type="ChEBI" id="CHEBI:132515"/>
        <dbReference type="EC" id="2.4.1.131"/>
    </reaction>
    <physiologicalReaction direction="left-to-right" evidence="11 12">
        <dbReference type="Rhea" id="RHEA:29524"/>
    </physiologicalReaction>
</comment>
<gene>
    <name evidence="16" type="ORF">TEOVI_000101800</name>
</gene>
<keyword evidence="8 12" id="KW-0256">Endoplasmic reticulum</keyword>
<organism evidence="16 17">
    <name type="scientific">Trypanosoma equiperdum</name>
    <dbReference type="NCBI Taxonomy" id="5694"/>
    <lineage>
        <taxon>Eukaryota</taxon>
        <taxon>Discoba</taxon>
        <taxon>Euglenozoa</taxon>
        <taxon>Kinetoplastea</taxon>
        <taxon>Metakinetoplastina</taxon>
        <taxon>Trypanosomatida</taxon>
        <taxon>Trypanosomatidae</taxon>
        <taxon>Trypanosoma</taxon>
    </lineage>
</organism>
<evidence type="ECO:0000256" key="13">
    <source>
        <dbReference type="SAM" id="SignalP"/>
    </source>
</evidence>
<evidence type="ECO:0000256" key="6">
    <source>
        <dbReference type="ARBA" id="ARBA00022679"/>
    </source>
</evidence>
<keyword evidence="7" id="KW-0812">Transmembrane</keyword>
<evidence type="ECO:0000259" key="15">
    <source>
        <dbReference type="Pfam" id="PF15924"/>
    </source>
</evidence>
<dbReference type="GO" id="GO:0005789">
    <property type="term" value="C:endoplasmic reticulum membrane"/>
    <property type="evidence" value="ECO:0007669"/>
    <property type="project" value="UniProtKB-SubCell"/>
</dbReference>
<evidence type="ECO:0000313" key="17">
    <source>
        <dbReference type="Proteomes" id="UP000195570"/>
    </source>
</evidence>
<keyword evidence="6 12" id="KW-0808">Transferase</keyword>
<proteinExistence type="inferred from homology"/>
<keyword evidence="5 12" id="KW-0328">Glycosyltransferase</keyword>